<dbReference type="Proteomes" id="UP001049176">
    <property type="component" value="Chromosome 11"/>
</dbReference>
<reference evidence="1" key="1">
    <citation type="journal article" date="2021" name="Genome Biol. Evol.">
        <title>The assembled and annotated genome of the fairy-ring fungus Marasmius oreades.</title>
        <authorList>
            <person name="Hiltunen M."/>
            <person name="Ament-Velasquez S.L."/>
            <person name="Johannesson H."/>
        </authorList>
    </citation>
    <scope>NUCLEOTIDE SEQUENCE</scope>
    <source>
        <strain evidence="1">03SP1</strain>
    </source>
</reference>
<proteinExistence type="predicted"/>
<keyword evidence="2" id="KW-1185">Reference proteome</keyword>
<evidence type="ECO:0008006" key="3">
    <source>
        <dbReference type="Google" id="ProtNLM"/>
    </source>
</evidence>
<dbReference type="RefSeq" id="XP_043002556.1">
    <property type="nucleotide sequence ID" value="XM_043160599.1"/>
</dbReference>
<dbReference type="SUPFAM" id="SSF52047">
    <property type="entry name" value="RNI-like"/>
    <property type="match status" value="1"/>
</dbReference>
<dbReference type="AlphaFoldDB" id="A0A9P7RMA3"/>
<dbReference type="InterPro" id="IPR032675">
    <property type="entry name" value="LRR_dom_sf"/>
</dbReference>
<dbReference type="OrthoDB" id="3229088at2759"/>
<sequence length="458" mass="52997">MELLLRVPVELWERIFGFVCISLSRDRHSLEIKIRPTTKFSYGYSVITITPIILTHVCSRWRRIATRCPRLWSSIAVHLREGYLKGGTNLVETFLERSMPRLLDLDIVLEKSMWQSESATATWEVLKYHFSRSERLFLDAEKNIDPDPLISFEELDIPFNNLVYFRIHRRWGFPPGGGRGELETHKPLWRALCRAPRLTRVNIDWVYPLALFPWRQLTVVTIQDIFGRDFEELLKVLEVSENLHTLKLGIILADGLNTRRVKIPSLRTFSIFRNTDLDNSVTNAFFASFVMPSLSSFEFWCSWPPATELDWPASLLDMLQESSATLRIISLFINSEEEPIEWPSLSLLLSTTPHLTEFHLTDVGEHEGTDLGSIFWNKLVIPFLSDFRNTSDKVILPELTHLILTDLEATSDRIELIASVAACRRTCRIAGLGRDFSPLQEFDVVERDESVRTEELFE</sequence>
<dbReference type="EMBL" id="CM032191">
    <property type="protein sequence ID" value="KAG7086085.1"/>
    <property type="molecule type" value="Genomic_DNA"/>
</dbReference>
<evidence type="ECO:0000313" key="2">
    <source>
        <dbReference type="Proteomes" id="UP001049176"/>
    </source>
</evidence>
<accession>A0A9P7RMA3</accession>
<name>A0A9P7RMA3_9AGAR</name>
<organism evidence="1 2">
    <name type="scientific">Marasmius oreades</name>
    <name type="common">fairy-ring Marasmius</name>
    <dbReference type="NCBI Taxonomy" id="181124"/>
    <lineage>
        <taxon>Eukaryota</taxon>
        <taxon>Fungi</taxon>
        <taxon>Dikarya</taxon>
        <taxon>Basidiomycota</taxon>
        <taxon>Agaricomycotina</taxon>
        <taxon>Agaricomycetes</taxon>
        <taxon>Agaricomycetidae</taxon>
        <taxon>Agaricales</taxon>
        <taxon>Marasmiineae</taxon>
        <taxon>Marasmiaceae</taxon>
        <taxon>Marasmius</taxon>
    </lineage>
</organism>
<evidence type="ECO:0000313" key="1">
    <source>
        <dbReference type="EMBL" id="KAG7086085.1"/>
    </source>
</evidence>
<gene>
    <name evidence="1" type="ORF">E1B28_003600</name>
</gene>
<protein>
    <recommendedName>
        <fullName evidence="3">F-box domain-containing protein</fullName>
    </recommendedName>
</protein>
<dbReference type="Gene3D" id="1.20.1280.50">
    <property type="match status" value="1"/>
</dbReference>
<dbReference type="Gene3D" id="3.80.10.10">
    <property type="entry name" value="Ribonuclease Inhibitor"/>
    <property type="match status" value="1"/>
</dbReference>
<dbReference type="GeneID" id="66072676"/>
<comment type="caution">
    <text evidence="1">The sequence shown here is derived from an EMBL/GenBank/DDBJ whole genome shotgun (WGS) entry which is preliminary data.</text>
</comment>
<dbReference type="KEGG" id="more:E1B28_003600"/>